<dbReference type="Proteomes" id="UP000006038">
    <property type="component" value="Chromosome 1"/>
</dbReference>
<organism evidence="2">
    <name type="scientific">Oryza brachyantha</name>
    <name type="common">malo sina</name>
    <dbReference type="NCBI Taxonomy" id="4533"/>
    <lineage>
        <taxon>Eukaryota</taxon>
        <taxon>Viridiplantae</taxon>
        <taxon>Streptophyta</taxon>
        <taxon>Embryophyta</taxon>
        <taxon>Tracheophyta</taxon>
        <taxon>Spermatophyta</taxon>
        <taxon>Magnoliopsida</taxon>
        <taxon>Liliopsida</taxon>
        <taxon>Poales</taxon>
        <taxon>Poaceae</taxon>
        <taxon>BOP clade</taxon>
        <taxon>Oryzoideae</taxon>
        <taxon>Oryzeae</taxon>
        <taxon>Oryzinae</taxon>
        <taxon>Oryza</taxon>
    </lineage>
</organism>
<evidence type="ECO:0000313" key="3">
    <source>
        <dbReference type="Proteomes" id="UP000006038"/>
    </source>
</evidence>
<evidence type="ECO:0000313" key="2">
    <source>
        <dbReference type="EnsemblPlants" id="OB01G27660.1"/>
    </source>
</evidence>
<sequence length="123" mass="13663">MATRLRPLGAASPAHRMPPSPPLLPDAVGAAAAVAVAALPPSDPPKQPEWTDEMTDEQHENLQWVYEEKLEVWKKSNRMSLMYIKSTIAPGIIGGIVDSEDAKRIWLILKRISNLHLKLMPIH</sequence>
<reference evidence="2" key="1">
    <citation type="journal article" date="2013" name="Nat. Commun.">
        <title>Whole-genome sequencing of Oryza brachyantha reveals mechanisms underlying Oryza genome evolution.</title>
        <authorList>
            <person name="Chen J."/>
            <person name="Huang Q."/>
            <person name="Gao D."/>
            <person name="Wang J."/>
            <person name="Lang Y."/>
            <person name="Liu T."/>
            <person name="Li B."/>
            <person name="Bai Z."/>
            <person name="Luis Goicoechea J."/>
            <person name="Liang C."/>
            <person name="Chen C."/>
            <person name="Zhang W."/>
            <person name="Sun S."/>
            <person name="Liao Y."/>
            <person name="Zhang X."/>
            <person name="Yang L."/>
            <person name="Song C."/>
            <person name="Wang M."/>
            <person name="Shi J."/>
            <person name="Liu G."/>
            <person name="Liu J."/>
            <person name="Zhou H."/>
            <person name="Zhou W."/>
            <person name="Yu Q."/>
            <person name="An N."/>
            <person name="Chen Y."/>
            <person name="Cai Q."/>
            <person name="Wang B."/>
            <person name="Liu B."/>
            <person name="Min J."/>
            <person name="Huang Y."/>
            <person name="Wu H."/>
            <person name="Li Z."/>
            <person name="Zhang Y."/>
            <person name="Yin Y."/>
            <person name="Song W."/>
            <person name="Jiang J."/>
            <person name="Jackson S.A."/>
            <person name="Wing R.A."/>
            <person name="Wang J."/>
            <person name="Chen M."/>
        </authorList>
    </citation>
    <scope>NUCLEOTIDE SEQUENCE [LARGE SCALE GENOMIC DNA]</scope>
    <source>
        <strain evidence="2">cv. IRGC 101232</strain>
    </source>
</reference>
<evidence type="ECO:0000256" key="1">
    <source>
        <dbReference type="SAM" id="MobiDB-lite"/>
    </source>
</evidence>
<protein>
    <submittedName>
        <fullName evidence="2">Uncharacterized protein</fullName>
    </submittedName>
</protein>
<dbReference type="Gramene" id="OB01G27660.1">
    <property type="protein sequence ID" value="OB01G27660.1"/>
    <property type="gene ID" value="OB01G27660"/>
</dbReference>
<dbReference type="EnsemblPlants" id="OB01G27660.1">
    <property type="protein sequence ID" value="OB01G27660.1"/>
    <property type="gene ID" value="OB01G27660"/>
</dbReference>
<dbReference type="HOGENOM" id="CLU_2018737_0_0_1"/>
<keyword evidence="3" id="KW-1185">Reference proteome</keyword>
<proteinExistence type="predicted"/>
<reference evidence="2" key="2">
    <citation type="submission" date="2013-04" db="UniProtKB">
        <authorList>
            <consortium name="EnsemblPlants"/>
        </authorList>
    </citation>
    <scope>IDENTIFICATION</scope>
</reference>
<feature type="region of interest" description="Disordered" evidence="1">
    <location>
        <begin position="1"/>
        <end position="23"/>
    </location>
</feature>
<dbReference type="AlphaFoldDB" id="J3L0L0"/>
<accession>J3L0L0</accession>
<name>J3L0L0_ORYBR</name>